<protein>
    <submittedName>
        <fullName evidence="1">Uncharacterized protein</fullName>
    </submittedName>
</protein>
<evidence type="ECO:0000313" key="2">
    <source>
        <dbReference type="Proteomes" id="UP000655443"/>
    </source>
</evidence>
<sequence length="132" mass="14216">MEVRPADQRDEWEASWFRGRLSDPTLIDVGVVVVVDGAGYLAVPVGGQRRGGYVSTGVRGTARCLRDALAGRPGYPNVRVRWSACPSACHTVAWGEAAPDNEDDQAVGEFYGYSPSAIARFEEESAAALRTN</sequence>
<reference evidence="1" key="1">
    <citation type="journal article" date="2014" name="Int. J. Syst. Evol. Microbiol.">
        <title>Complete genome sequence of Corynebacterium casei LMG S-19264T (=DSM 44701T), isolated from a smear-ripened cheese.</title>
        <authorList>
            <consortium name="US DOE Joint Genome Institute (JGI-PGF)"/>
            <person name="Walter F."/>
            <person name="Albersmeier A."/>
            <person name="Kalinowski J."/>
            <person name="Ruckert C."/>
        </authorList>
    </citation>
    <scope>NUCLEOTIDE SEQUENCE</scope>
    <source>
        <strain evidence="1">JCM 4714</strain>
    </source>
</reference>
<accession>A0A918YTG6</accession>
<keyword evidence="2" id="KW-1185">Reference proteome</keyword>
<dbReference type="InterPro" id="IPR046269">
    <property type="entry name" value="DUF6302"/>
</dbReference>
<organism evidence="1 2">
    <name type="scientific">Streptomyces alanosinicus</name>
    <dbReference type="NCBI Taxonomy" id="68171"/>
    <lineage>
        <taxon>Bacteria</taxon>
        <taxon>Bacillati</taxon>
        <taxon>Actinomycetota</taxon>
        <taxon>Actinomycetes</taxon>
        <taxon>Kitasatosporales</taxon>
        <taxon>Streptomycetaceae</taxon>
        <taxon>Streptomyces</taxon>
    </lineage>
</organism>
<comment type="caution">
    <text evidence="1">The sequence shown here is derived from an EMBL/GenBank/DDBJ whole genome shotgun (WGS) entry which is preliminary data.</text>
</comment>
<dbReference type="AlphaFoldDB" id="A0A918YTG6"/>
<reference evidence="1" key="2">
    <citation type="submission" date="2020-09" db="EMBL/GenBank/DDBJ databases">
        <authorList>
            <person name="Sun Q."/>
            <person name="Ohkuma M."/>
        </authorList>
    </citation>
    <scope>NUCLEOTIDE SEQUENCE</scope>
    <source>
        <strain evidence="1">JCM 4714</strain>
    </source>
</reference>
<dbReference type="RefSeq" id="WP_268252730.1">
    <property type="nucleotide sequence ID" value="NZ_BMVG01000054.1"/>
</dbReference>
<dbReference type="EMBL" id="BMVG01000054">
    <property type="protein sequence ID" value="GHE14796.1"/>
    <property type="molecule type" value="Genomic_DNA"/>
</dbReference>
<dbReference type="Pfam" id="PF19819">
    <property type="entry name" value="DUF6302"/>
    <property type="match status" value="1"/>
</dbReference>
<gene>
    <name evidence="1" type="ORF">GCM10010339_87310</name>
</gene>
<dbReference type="Proteomes" id="UP000655443">
    <property type="component" value="Unassembled WGS sequence"/>
</dbReference>
<name>A0A918YTG6_9ACTN</name>
<evidence type="ECO:0000313" key="1">
    <source>
        <dbReference type="EMBL" id="GHE14796.1"/>
    </source>
</evidence>
<proteinExistence type="predicted"/>